<dbReference type="RefSeq" id="WP_005397387.1">
    <property type="nucleotide sequence ID" value="NZ_JH601088.1"/>
</dbReference>
<dbReference type="PRINTS" id="PR01100">
    <property type="entry name" value="SHIKIMTKNASE"/>
</dbReference>
<dbReference type="STRING" id="883114.HMPREF9709_00361"/>
<dbReference type="Gene3D" id="3.40.50.10860">
    <property type="entry name" value="Leucine Dehydrogenase, chain A, domain 1"/>
    <property type="match status" value="2"/>
</dbReference>
<dbReference type="EMBL" id="AGEI01000011">
    <property type="protein sequence ID" value="EHR35670.1"/>
    <property type="molecule type" value="Genomic_DNA"/>
</dbReference>
<dbReference type="Pfam" id="PF01202">
    <property type="entry name" value="SKI"/>
    <property type="match status" value="1"/>
</dbReference>
<comment type="subunit">
    <text evidence="7">Monomer.</text>
</comment>
<evidence type="ECO:0000256" key="5">
    <source>
        <dbReference type="ARBA" id="ARBA00022840"/>
    </source>
</evidence>
<comment type="similarity">
    <text evidence="7">Belongs to the shikimate kinase family.</text>
</comment>
<dbReference type="InterPro" id="IPR027417">
    <property type="entry name" value="P-loop_NTPase"/>
</dbReference>
<keyword evidence="3 7" id="KW-0547">Nucleotide-binding</keyword>
<keyword evidence="6 7" id="KW-0057">Aromatic amino acid biosynthesis</keyword>
<evidence type="ECO:0000256" key="2">
    <source>
        <dbReference type="ARBA" id="ARBA00022679"/>
    </source>
</evidence>
<dbReference type="SUPFAM" id="SSF52540">
    <property type="entry name" value="P-loop containing nucleoside triphosphate hydrolases"/>
    <property type="match status" value="1"/>
</dbReference>
<feature type="binding site" evidence="7">
    <location>
        <position position="460"/>
    </location>
    <ligand>
        <name>substrate</name>
    </ligand>
</feature>
<protein>
    <recommendedName>
        <fullName evidence="7">Shikimate kinase</fullName>
        <shortName evidence="7">SK</shortName>
        <ecNumber evidence="7">2.7.1.71</ecNumber>
    </recommendedName>
</protein>
<dbReference type="Gene3D" id="3.40.50.720">
    <property type="entry name" value="NAD(P)-binding Rossmann-like Domain"/>
    <property type="match status" value="2"/>
</dbReference>
<evidence type="ECO:0000256" key="6">
    <source>
        <dbReference type="ARBA" id="ARBA00023141"/>
    </source>
</evidence>
<dbReference type="GO" id="GO:0005524">
    <property type="term" value="F:ATP binding"/>
    <property type="evidence" value="ECO:0007669"/>
    <property type="project" value="UniProtKB-UniRule"/>
</dbReference>
<comment type="caution">
    <text evidence="8">The sequence shown here is derived from an EMBL/GenBank/DDBJ whole genome shotgun (WGS) entry which is preliminary data.</text>
</comment>
<dbReference type="OrthoDB" id="9792692at2"/>
<sequence length="494" mass="58628">MVDDKNKFNKIKYFQEKLETLDEQIMELVSERLSVGDDLTREIFTNNLDLDNNYLVERSFKMDENQDDAIQSFMENLYDICEQRFRYMESKYNSQFASIGNGDAYKFTKEIFNRVLDKEYYHFPCQEKLLENLLYRHNFQGLSIGKPYKTEVLSHLDDMTNQVKEIGEANLVQFYKGRKYGFNTEYYGLMKLFEKKDIEIKGKNIIVLISDESTKIIEYTLSKLHPNFIKIIDINDFEKVDDDFEILINIVETKKLPLLDLSKFRNLETVVDINYNPYFSKLYIDAKANNIKVVNGLYKNIYQVKKSMEILLRRKFEDTYFENIAKDIIKKDINIVLVGMPGAGKTTIGKKLSKLLERKHYDLDKEFKKEYGILSSDFLRYESEDEFRRKEHEIVKKLTRQNGLIISTSGGVVNKDENYYYLKKDSIIFRVDRDLNKLSTKNRPLSEGGIDTLIKMYEDRSEKYDYFTDFVVKNHGDFNRVAYRIKDIFENIDI</sequence>
<organism evidence="8 9">
    <name type="scientific">Helcococcus kunzii ATCC 51366</name>
    <dbReference type="NCBI Taxonomy" id="883114"/>
    <lineage>
        <taxon>Bacteria</taxon>
        <taxon>Bacillati</taxon>
        <taxon>Bacillota</taxon>
        <taxon>Tissierellia</taxon>
        <taxon>Tissierellales</taxon>
        <taxon>Peptoniphilaceae</taxon>
        <taxon>Helcococcus</taxon>
    </lineage>
</organism>
<keyword evidence="2 7" id="KW-0808">Transferase</keyword>
<dbReference type="UniPathway" id="UPA00053">
    <property type="reaction ID" value="UER00088"/>
</dbReference>
<feature type="binding site" evidence="7">
    <location>
        <begin position="342"/>
        <end position="347"/>
    </location>
    <ligand>
        <name>ATP</name>
        <dbReference type="ChEBI" id="CHEBI:30616"/>
    </ligand>
</feature>
<comment type="caution">
    <text evidence="7">Lacks conserved residue(s) required for the propagation of feature annotation.</text>
</comment>
<feature type="binding site" evidence="7">
    <location>
        <position position="388"/>
    </location>
    <ligand>
        <name>substrate</name>
    </ligand>
</feature>
<dbReference type="InterPro" id="IPR031322">
    <property type="entry name" value="Shikimate/glucono_kinase"/>
</dbReference>
<keyword evidence="9" id="KW-1185">Reference proteome</keyword>
<comment type="cofactor">
    <cofactor evidence="7">
        <name>Mg(2+)</name>
        <dbReference type="ChEBI" id="CHEBI:18420"/>
    </cofactor>
    <text evidence="7">Binds 1 Mg(2+) ion per subunit.</text>
</comment>
<dbReference type="eggNOG" id="COG0169">
    <property type="taxonomic scope" value="Bacteria"/>
</dbReference>
<keyword evidence="7" id="KW-0963">Cytoplasm</keyword>
<dbReference type="InterPro" id="IPR000623">
    <property type="entry name" value="Shikimate_kinase/TSH1"/>
</dbReference>
<dbReference type="GeneID" id="96998372"/>
<dbReference type="EC" id="2.7.1.71" evidence="7"/>
<dbReference type="GO" id="GO:0009423">
    <property type="term" value="P:chorismate biosynthetic process"/>
    <property type="evidence" value="ECO:0007669"/>
    <property type="project" value="UniProtKB-UniRule"/>
</dbReference>
<evidence type="ECO:0000256" key="1">
    <source>
        <dbReference type="ARBA" id="ARBA00022605"/>
    </source>
</evidence>
<dbReference type="HAMAP" id="MF_00109">
    <property type="entry name" value="Shikimate_kinase"/>
    <property type="match status" value="1"/>
</dbReference>
<accession>H3NM00</accession>
<name>H3NM00_9FIRM</name>
<dbReference type="CDD" id="cd00464">
    <property type="entry name" value="SK"/>
    <property type="match status" value="1"/>
</dbReference>
<evidence type="ECO:0000313" key="9">
    <source>
        <dbReference type="Proteomes" id="UP000004191"/>
    </source>
</evidence>
<keyword evidence="7" id="KW-0479">Metal-binding</keyword>
<dbReference type="GO" id="GO:0004765">
    <property type="term" value="F:shikimate kinase activity"/>
    <property type="evidence" value="ECO:0007669"/>
    <property type="project" value="UniProtKB-UniRule"/>
</dbReference>
<dbReference type="GO" id="GO:0000287">
    <property type="term" value="F:magnesium ion binding"/>
    <property type="evidence" value="ECO:0007669"/>
    <property type="project" value="UniProtKB-UniRule"/>
</dbReference>
<comment type="subcellular location">
    <subcellularLocation>
        <location evidence="7">Cytoplasm</location>
    </subcellularLocation>
</comment>
<feature type="binding site" evidence="7">
    <location>
        <position position="443"/>
    </location>
    <ligand>
        <name>ATP</name>
        <dbReference type="ChEBI" id="CHEBI:30616"/>
    </ligand>
</feature>
<dbReference type="SUPFAM" id="SSF51735">
    <property type="entry name" value="NAD(P)-binding Rossmann-fold domains"/>
    <property type="match status" value="1"/>
</dbReference>
<feature type="binding site" evidence="7">
    <location>
        <position position="346"/>
    </location>
    <ligand>
        <name>Mg(2+)</name>
        <dbReference type="ChEBI" id="CHEBI:18420"/>
    </ligand>
</feature>
<gene>
    <name evidence="7" type="primary">aroK</name>
    <name evidence="8" type="ORF">HMPREF9709_00361</name>
</gene>
<evidence type="ECO:0000256" key="4">
    <source>
        <dbReference type="ARBA" id="ARBA00022777"/>
    </source>
</evidence>
<dbReference type="Gene3D" id="3.40.50.300">
    <property type="entry name" value="P-loop containing nucleotide triphosphate hydrolases"/>
    <property type="match status" value="1"/>
</dbReference>
<dbReference type="Proteomes" id="UP000004191">
    <property type="component" value="Unassembled WGS sequence"/>
</dbReference>
<feature type="binding site" evidence="7">
    <location>
        <position position="364"/>
    </location>
    <ligand>
        <name>substrate</name>
    </ligand>
</feature>
<keyword evidence="5 7" id="KW-0067">ATP-binding</keyword>
<dbReference type="PANTHER" id="PTHR21087:SF16">
    <property type="entry name" value="SHIKIMATE KINASE 1, CHLOROPLASTIC"/>
    <property type="match status" value="1"/>
</dbReference>
<reference evidence="8 9" key="1">
    <citation type="submission" date="2012-01" db="EMBL/GenBank/DDBJ databases">
        <title>The Genome Sequence of Helcococcus kunzii ATCC 51366.</title>
        <authorList>
            <consortium name="The Broad Institute Genome Sequencing Platform"/>
            <person name="Earl A."/>
            <person name="Ward D."/>
            <person name="Feldgarden M."/>
            <person name="Gevers D."/>
            <person name="Huys G."/>
            <person name="Young S.K."/>
            <person name="Zeng Q."/>
            <person name="Gargeya S."/>
            <person name="Fitzgerald M."/>
            <person name="Haas B."/>
            <person name="Abouelleil A."/>
            <person name="Alvarado L."/>
            <person name="Arachchi H.M."/>
            <person name="Berlin A."/>
            <person name="Chapman S.B."/>
            <person name="Gearin G."/>
            <person name="Goldberg J."/>
            <person name="Griggs A."/>
            <person name="Gujja S."/>
            <person name="Hansen M."/>
            <person name="Heiman D."/>
            <person name="Howarth C."/>
            <person name="Larimer J."/>
            <person name="Lui A."/>
            <person name="MacDonald P.J.P."/>
            <person name="McCowen C."/>
            <person name="Montmayeur A."/>
            <person name="Murphy C."/>
            <person name="Neiman D."/>
            <person name="Pearson M."/>
            <person name="Priest M."/>
            <person name="Roberts A."/>
            <person name="Saif S."/>
            <person name="Shea T."/>
            <person name="Sisk P."/>
            <person name="Stolte C."/>
            <person name="Sykes S."/>
            <person name="Wortman J."/>
            <person name="Nusbaum C."/>
            <person name="Birren B."/>
        </authorList>
    </citation>
    <scope>NUCLEOTIDE SEQUENCE [LARGE SCALE GENOMIC DNA]</scope>
    <source>
        <strain evidence="8 9">ATCC 51366</strain>
    </source>
</reference>
<evidence type="ECO:0000313" key="8">
    <source>
        <dbReference type="EMBL" id="EHR35670.1"/>
    </source>
</evidence>
<dbReference type="GO" id="GO:0008652">
    <property type="term" value="P:amino acid biosynthetic process"/>
    <property type="evidence" value="ECO:0007669"/>
    <property type="project" value="UniProtKB-KW"/>
</dbReference>
<comment type="pathway">
    <text evidence="7">Metabolic intermediate biosynthesis; chorismate biosynthesis; chorismate from D-erythrose 4-phosphate and phosphoenolpyruvate: step 5/7.</text>
</comment>
<dbReference type="GO" id="GO:0009073">
    <property type="term" value="P:aromatic amino acid family biosynthetic process"/>
    <property type="evidence" value="ECO:0007669"/>
    <property type="project" value="UniProtKB-KW"/>
</dbReference>
<dbReference type="GO" id="GO:0005829">
    <property type="term" value="C:cytosol"/>
    <property type="evidence" value="ECO:0007669"/>
    <property type="project" value="TreeGrafter"/>
</dbReference>
<evidence type="ECO:0000256" key="7">
    <source>
        <dbReference type="HAMAP-Rule" id="MF_00109"/>
    </source>
</evidence>
<keyword evidence="1 7" id="KW-0028">Amino-acid biosynthesis</keyword>
<comment type="catalytic activity">
    <reaction evidence="7">
        <text>shikimate + ATP = 3-phosphoshikimate + ADP + H(+)</text>
        <dbReference type="Rhea" id="RHEA:13121"/>
        <dbReference type="ChEBI" id="CHEBI:15378"/>
        <dbReference type="ChEBI" id="CHEBI:30616"/>
        <dbReference type="ChEBI" id="CHEBI:36208"/>
        <dbReference type="ChEBI" id="CHEBI:145989"/>
        <dbReference type="ChEBI" id="CHEBI:456216"/>
        <dbReference type="EC" id="2.7.1.71"/>
    </reaction>
</comment>
<keyword evidence="7" id="KW-0460">Magnesium</keyword>
<dbReference type="HOGENOM" id="CLU_033897_0_0_9"/>
<keyword evidence="4 7" id="KW-0418">Kinase</keyword>
<dbReference type="AlphaFoldDB" id="H3NM00"/>
<evidence type="ECO:0000256" key="3">
    <source>
        <dbReference type="ARBA" id="ARBA00022741"/>
    </source>
</evidence>
<comment type="function">
    <text evidence="7">Catalyzes the specific phosphorylation of the 3-hydroxyl group of shikimic acid using ATP as a cosubstrate.</text>
</comment>
<dbReference type="InterPro" id="IPR046346">
    <property type="entry name" value="Aminoacid_DH-like_N_sf"/>
</dbReference>
<dbReference type="PANTHER" id="PTHR21087">
    <property type="entry name" value="SHIKIMATE KINASE"/>
    <property type="match status" value="1"/>
</dbReference>
<dbReference type="eggNOG" id="COG0703">
    <property type="taxonomic scope" value="Bacteria"/>
</dbReference>
<dbReference type="InterPro" id="IPR036291">
    <property type="entry name" value="NAD(P)-bd_dom_sf"/>
</dbReference>
<proteinExistence type="inferred from homology"/>
<feature type="binding site" evidence="7">
    <location>
        <position position="410"/>
    </location>
    <ligand>
        <name>substrate</name>
    </ligand>
</feature>
<dbReference type="SUPFAM" id="SSF53223">
    <property type="entry name" value="Aminoacid dehydrogenase-like, N-terminal domain"/>
    <property type="match status" value="1"/>
</dbReference>